<dbReference type="SUPFAM" id="SSF50341">
    <property type="entry name" value="CheW-like"/>
    <property type="match status" value="1"/>
</dbReference>
<organism evidence="2 3">
    <name type="scientific">Ectothiorhodospira mobilis</name>
    <dbReference type="NCBI Taxonomy" id="195064"/>
    <lineage>
        <taxon>Bacteria</taxon>
        <taxon>Pseudomonadati</taxon>
        <taxon>Pseudomonadota</taxon>
        <taxon>Gammaproteobacteria</taxon>
        <taxon>Chromatiales</taxon>
        <taxon>Ectothiorhodospiraceae</taxon>
        <taxon>Ectothiorhodospira</taxon>
    </lineage>
</organism>
<dbReference type="Gene3D" id="2.40.50.180">
    <property type="entry name" value="CheA-289, Domain 4"/>
    <property type="match status" value="1"/>
</dbReference>
<protein>
    <submittedName>
        <fullName evidence="2">Twitching motility protein PilI</fullName>
    </submittedName>
</protein>
<dbReference type="PROSITE" id="PS50851">
    <property type="entry name" value="CHEW"/>
    <property type="match status" value="1"/>
</dbReference>
<name>A0A1I4SFF1_ECTMO</name>
<dbReference type="OrthoDB" id="5298045at2"/>
<dbReference type="Proteomes" id="UP000199556">
    <property type="component" value="Unassembled WGS sequence"/>
</dbReference>
<evidence type="ECO:0000259" key="1">
    <source>
        <dbReference type="PROSITE" id="PS50851"/>
    </source>
</evidence>
<sequence length="187" mass="21095">MAATHAHHQAATDPFAYLVSVERRGRALGGQMPLQDELRGAWKGVLFHLRGQPLLAPMDQVAEIVTPPPCTRIPGVRPWALGMANMRGNLLPLMDLQGFLFGENQTFDPRRRRVLVMNHRGVHAGLLVESVVGMKHFWREEWMDQPPPVEPPLRPHVIGAYRRGEEYLPVFSLHALVDDETFMNISA</sequence>
<dbReference type="EMBL" id="FOUO01000016">
    <property type="protein sequence ID" value="SFM63060.1"/>
    <property type="molecule type" value="Genomic_DNA"/>
</dbReference>
<accession>A0A1I4SFF1</accession>
<dbReference type="PANTHER" id="PTHR22617">
    <property type="entry name" value="CHEMOTAXIS SENSOR HISTIDINE KINASE-RELATED"/>
    <property type="match status" value="1"/>
</dbReference>
<proteinExistence type="predicted"/>
<dbReference type="InterPro" id="IPR002545">
    <property type="entry name" value="CheW-lke_dom"/>
</dbReference>
<keyword evidence="3" id="KW-1185">Reference proteome</keyword>
<dbReference type="InterPro" id="IPR039315">
    <property type="entry name" value="CheW"/>
</dbReference>
<dbReference type="STRING" id="195064.SAMN05421721_11617"/>
<feature type="domain" description="CheW-like" evidence="1">
    <location>
        <begin position="41"/>
        <end position="182"/>
    </location>
</feature>
<evidence type="ECO:0000313" key="3">
    <source>
        <dbReference type="Proteomes" id="UP000199556"/>
    </source>
</evidence>
<dbReference type="Pfam" id="PF01584">
    <property type="entry name" value="CheW"/>
    <property type="match status" value="1"/>
</dbReference>
<dbReference type="SMART" id="SM00260">
    <property type="entry name" value="CheW"/>
    <property type="match status" value="1"/>
</dbReference>
<dbReference type="GO" id="GO:0007165">
    <property type="term" value="P:signal transduction"/>
    <property type="evidence" value="ECO:0007669"/>
    <property type="project" value="InterPro"/>
</dbReference>
<dbReference type="RefSeq" id="WP_090486775.1">
    <property type="nucleotide sequence ID" value="NZ_FOUO01000016.1"/>
</dbReference>
<evidence type="ECO:0000313" key="2">
    <source>
        <dbReference type="EMBL" id="SFM63060.1"/>
    </source>
</evidence>
<reference evidence="2 3" key="1">
    <citation type="submission" date="2016-10" db="EMBL/GenBank/DDBJ databases">
        <authorList>
            <person name="de Groot N.N."/>
        </authorList>
    </citation>
    <scope>NUCLEOTIDE SEQUENCE [LARGE SCALE GENOMIC DNA]</scope>
    <source>
        <strain evidence="2 3">DSM 4180</strain>
    </source>
</reference>
<gene>
    <name evidence="2" type="ORF">SAMN05421721_11617</name>
</gene>
<dbReference type="InterPro" id="IPR036061">
    <property type="entry name" value="CheW-like_dom_sf"/>
</dbReference>
<dbReference type="PANTHER" id="PTHR22617:SF43">
    <property type="entry name" value="PROTEIN PILI"/>
    <property type="match status" value="1"/>
</dbReference>
<dbReference type="GO" id="GO:0006935">
    <property type="term" value="P:chemotaxis"/>
    <property type="evidence" value="ECO:0007669"/>
    <property type="project" value="InterPro"/>
</dbReference>
<dbReference type="AlphaFoldDB" id="A0A1I4SFF1"/>
<dbReference type="GO" id="GO:0005829">
    <property type="term" value="C:cytosol"/>
    <property type="evidence" value="ECO:0007669"/>
    <property type="project" value="TreeGrafter"/>
</dbReference>
<dbReference type="Gene3D" id="2.30.30.40">
    <property type="entry name" value="SH3 Domains"/>
    <property type="match status" value="1"/>
</dbReference>